<sequence length="452" mass="49057">MYREEQDSVGKLNIPKDAYYGVNAQRAFENFQITGQRLDPLFIESLVQVKKAVALANMELGELDPKIGETIVKVADEMLAGNLHDQMIVDPIQGGAGTSSNMNINEVIANRAIEMLGGEKGDYTVVSPNDHVNKGQSTNDVYPTSGKLTMLKLADILLASLNQLADTFEAKAKEFAGIKKMGRTQLSDAVLITVGEEFHAHSTLTKRNIKRLEAVKDEVRALNMGGTAIGTGISAHKDLPQTFNKHINDVTGLGLTVAEDLIDATQNIDCFAVVADVQKTIGLSLSKVANDIRLLSSGPRTGLGELYIPSRQNGSSIMPGKINPVIPEVLSQAAYLAAGNSYTVALAVEGGQLELNAFEPVAFHKIFESFRVLSNAILTFDENCVKGIEVNKERCRELLERSTYLTTDLAIHIGYKEASEITKESLRDDKTVIEVAREHGVSEEIISAITAD</sequence>
<dbReference type="FunFam" id="1.10.275.10:FF:000001">
    <property type="entry name" value="Fumarate hydratase, mitochondrial"/>
    <property type="match status" value="1"/>
</dbReference>
<dbReference type="RefSeq" id="WP_166007364.1">
    <property type="nucleotide sequence ID" value="NZ_CP049886.1"/>
</dbReference>
<dbReference type="Pfam" id="PF00206">
    <property type="entry name" value="Lyase_1"/>
    <property type="match status" value="1"/>
</dbReference>
<evidence type="ECO:0000259" key="2">
    <source>
        <dbReference type="Pfam" id="PF00206"/>
    </source>
</evidence>
<accession>A0A6G8AMI5</accession>
<keyword evidence="4" id="KW-1185">Reference proteome</keyword>
<dbReference type="InterPro" id="IPR051546">
    <property type="entry name" value="Aspartate_Ammonia-Lyase"/>
</dbReference>
<dbReference type="KEGG" id="vah:G7081_03275"/>
<dbReference type="InterPro" id="IPR000362">
    <property type="entry name" value="Fumarate_lyase_fam"/>
</dbReference>
<keyword evidence="1 3" id="KW-0456">Lyase</keyword>
<dbReference type="EMBL" id="CP049886">
    <property type="protein sequence ID" value="QIL46162.1"/>
    <property type="molecule type" value="Genomic_DNA"/>
</dbReference>
<dbReference type="SUPFAM" id="SSF48557">
    <property type="entry name" value="L-aspartase-like"/>
    <property type="match status" value="1"/>
</dbReference>
<dbReference type="InterPro" id="IPR020557">
    <property type="entry name" value="Fumarate_lyase_CS"/>
</dbReference>
<dbReference type="Gene3D" id="1.10.275.10">
    <property type="entry name" value="Fumarase/aspartase (N-terminal domain)"/>
    <property type="match status" value="1"/>
</dbReference>
<organism evidence="3 4">
    <name type="scientific">Vagococcus coleopterorum</name>
    <dbReference type="NCBI Taxonomy" id="2714946"/>
    <lineage>
        <taxon>Bacteria</taxon>
        <taxon>Bacillati</taxon>
        <taxon>Bacillota</taxon>
        <taxon>Bacilli</taxon>
        <taxon>Lactobacillales</taxon>
        <taxon>Enterococcaceae</taxon>
        <taxon>Vagococcus</taxon>
    </lineage>
</organism>
<evidence type="ECO:0000313" key="4">
    <source>
        <dbReference type="Proteomes" id="UP000500890"/>
    </source>
</evidence>
<dbReference type="GO" id="GO:0008797">
    <property type="term" value="F:aspartate ammonia-lyase activity"/>
    <property type="evidence" value="ECO:0007669"/>
    <property type="project" value="TreeGrafter"/>
</dbReference>
<dbReference type="GO" id="GO:0006531">
    <property type="term" value="P:aspartate metabolic process"/>
    <property type="evidence" value="ECO:0007669"/>
    <property type="project" value="TreeGrafter"/>
</dbReference>
<dbReference type="InterPro" id="IPR024083">
    <property type="entry name" value="Fumarase/histidase_N"/>
</dbReference>
<protein>
    <submittedName>
        <fullName evidence="3">Aspartate ammonia-lyase</fullName>
    </submittedName>
</protein>
<dbReference type="Proteomes" id="UP000500890">
    <property type="component" value="Chromosome"/>
</dbReference>
<dbReference type="PROSITE" id="PS00163">
    <property type="entry name" value="FUMARATE_LYASES"/>
    <property type="match status" value="1"/>
</dbReference>
<dbReference type="PANTHER" id="PTHR42696">
    <property type="entry name" value="ASPARTATE AMMONIA-LYASE"/>
    <property type="match status" value="1"/>
</dbReference>
<dbReference type="Gene3D" id="1.10.40.30">
    <property type="entry name" value="Fumarase/aspartase (C-terminal domain)"/>
    <property type="match status" value="1"/>
</dbReference>
<evidence type="ECO:0000256" key="1">
    <source>
        <dbReference type="ARBA" id="ARBA00023239"/>
    </source>
</evidence>
<evidence type="ECO:0000313" key="3">
    <source>
        <dbReference type="EMBL" id="QIL46162.1"/>
    </source>
</evidence>
<gene>
    <name evidence="3" type="ORF">G7081_03275</name>
</gene>
<dbReference type="Gene3D" id="1.20.200.10">
    <property type="entry name" value="Fumarase/aspartase (Central domain)"/>
    <property type="match status" value="1"/>
</dbReference>
<dbReference type="PANTHER" id="PTHR42696:SF2">
    <property type="entry name" value="ASPARTATE AMMONIA-LYASE"/>
    <property type="match status" value="1"/>
</dbReference>
<proteinExistence type="predicted"/>
<dbReference type="InterPro" id="IPR008948">
    <property type="entry name" value="L-Aspartase-like"/>
</dbReference>
<dbReference type="InterPro" id="IPR022761">
    <property type="entry name" value="Fumarate_lyase_N"/>
</dbReference>
<dbReference type="NCBIfam" id="NF008909">
    <property type="entry name" value="PRK12273.1"/>
    <property type="match status" value="1"/>
</dbReference>
<feature type="domain" description="Fumarate lyase N-terminal" evidence="2">
    <location>
        <begin position="10"/>
        <end position="335"/>
    </location>
</feature>
<dbReference type="AlphaFoldDB" id="A0A6G8AMI5"/>
<dbReference type="GO" id="GO:0005829">
    <property type="term" value="C:cytosol"/>
    <property type="evidence" value="ECO:0007669"/>
    <property type="project" value="TreeGrafter"/>
</dbReference>
<name>A0A6G8AMI5_9ENTE</name>
<dbReference type="PRINTS" id="PR00149">
    <property type="entry name" value="FUMRATELYASE"/>
</dbReference>
<dbReference type="FunFam" id="1.20.200.10:FF:000001">
    <property type="entry name" value="Fumarate hydratase, mitochondrial"/>
    <property type="match status" value="1"/>
</dbReference>
<reference evidence="3 4" key="1">
    <citation type="submission" date="2020-03" db="EMBL/GenBank/DDBJ databases">
        <title>Vagococcus sp. nov., isolated from beetles.</title>
        <authorList>
            <person name="Hyun D.-W."/>
            <person name="Bae J.-W."/>
        </authorList>
    </citation>
    <scope>NUCLEOTIDE SEQUENCE [LARGE SCALE GENOMIC DNA]</scope>
    <source>
        <strain evidence="3 4">HDW17A</strain>
    </source>
</reference>